<name>E7A2B4_SPORE</name>
<dbReference type="EMBL" id="FQ311473">
    <property type="protein sequence ID" value="CBQ73621.1"/>
    <property type="molecule type" value="Genomic_DNA"/>
</dbReference>
<evidence type="ECO:0000256" key="1">
    <source>
        <dbReference type="SAM" id="SignalP"/>
    </source>
</evidence>
<protein>
    <submittedName>
        <fullName evidence="2">Related to Mig1 protein</fullName>
    </submittedName>
</protein>
<organism evidence="2 3">
    <name type="scientific">Sporisorium reilianum (strain SRZ2)</name>
    <name type="common">Maize head smut fungus</name>
    <dbReference type="NCBI Taxonomy" id="999809"/>
    <lineage>
        <taxon>Eukaryota</taxon>
        <taxon>Fungi</taxon>
        <taxon>Dikarya</taxon>
        <taxon>Basidiomycota</taxon>
        <taxon>Ustilaginomycotina</taxon>
        <taxon>Ustilaginomycetes</taxon>
        <taxon>Ustilaginales</taxon>
        <taxon>Ustilaginaceae</taxon>
        <taxon>Sporisorium</taxon>
    </lineage>
</organism>
<reference evidence="2 3" key="1">
    <citation type="journal article" date="2010" name="Science">
        <title>Pathogenicity determinants in smut fungi revealed by genome comparison.</title>
        <authorList>
            <person name="Schirawski J."/>
            <person name="Mannhaupt G."/>
            <person name="Muench K."/>
            <person name="Brefort T."/>
            <person name="Schipper K."/>
            <person name="Doehlemann G."/>
            <person name="Di Stasio M."/>
            <person name="Roessel N."/>
            <person name="Mendoza-Mendoza A."/>
            <person name="Pester D."/>
            <person name="Mueller O."/>
            <person name="Winterberg B."/>
            <person name="Meyer E."/>
            <person name="Ghareeb H."/>
            <person name="Wollenberg T."/>
            <person name="Muensterkoetter M."/>
            <person name="Wong P."/>
            <person name="Walter M."/>
            <person name="Stukenbrock E."/>
            <person name="Gueldener U."/>
            <person name="Kahmann R."/>
        </authorList>
    </citation>
    <scope>NUCLEOTIDE SEQUENCE [LARGE SCALE GENOMIC DNA]</scope>
    <source>
        <strain evidence="3">SRZ2</strain>
    </source>
</reference>
<evidence type="ECO:0000313" key="2">
    <source>
        <dbReference type="EMBL" id="CBQ73621.1"/>
    </source>
</evidence>
<gene>
    <name evidence="2" type="ORF">sr11133</name>
</gene>
<dbReference type="AlphaFoldDB" id="E7A2B4"/>
<sequence length="191" mass="21683">MSTQKPSVLAVAWILVAALVQVALVMAADEQAVCSMQPPILADFDSYWQYCSNANTVARAGPCFKHYSGSLYGADVSTTVMHNWEDEEPIILVRNADLVEFTPWDEFKDFVIDYHQAGIRFHYTGGIHNPRVEGCHILRLEKYDPDSGYRMYIRYSDGGPQHIGLDSDDDEKLSSSTCLRDFYIYLVKKKK</sequence>
<dbReference type="Proteomes" id="UP000008867">
    <property type="component" value="Chromosome 8"/>
</dbReference>
<evidence type="ECO:0000313" key="3">
    <source>
        <dbReference type="Proteomes" id="UP000008867"/>
    </source>
</evidence>
<dbReference type="HOGENOM" id="CLU_1518811_0_0_1"/>
<dbReference type="VEuPathDB" id="FungiDB:sr11133"/>
<keyword evidence="1" id="KW-0732">Signal</keyword>
<proteinExistence type="predicted"/>
<keyword evidence="3" id="KW-1185">Reference proteome</keyword>
<feature type="signal peptide" evidence="1">
    <location>
        <begin position="1"/>
        <end position="27"/>
    </location>
</feature>
<accession>E7A2B4</accession>
<feature type="chain" id="PRO_5003217093" evidence="1">
    <location>
        <begin position="28"/>
        <end position="191"/>
    </location>
</feature>